<gene>
    <name evidence="2" type="ORF">V1633_33500</name>
    <name evidence="3" type="ORF">V1633_35025</name>
</gene>
<dbReference type="RefSeq" id="WP_331218304.1">
    <property type="nucleotide sequence ID" value="NZ_JAZGQK010000037.1"/>
</dbReference>
<sequence>MAAKRKTRSGRKSAAGSKPSGRELAGKELTGSDEGTVTADSPTVDGSELPAVARPTAGRPVAPTTGPVPRGGAGFSGVGRGQGAGSARRYAFRRS</sequence>
<evidence type="ECO:0000256" key="1">
    <source>
        <dbReference type="SAM" id="MobiDB-lite"/>
    </source>
</evidence>
<protein>
    <submittedName>
        <fullName evidence="2">Uncharacterized protein</fullName>
    </submittedName>
</protein>
<proteinExistence type="predicted"/>
<reference evidence="2 4" key="1">
    <citation type="submission" date="2024-01" db="EMBL/GenBank/DDBJ databases">
        <title>Genome insights into Plantactinospora sonchi sp. nov.</title>
        <authorList>
            <person name="Wang L."/>
        </authorList>
    </citation>
    <scope>NUCLEOTIDE SEQUENCE [LARGE SCALE GENOMIC DNA]</scope>
    <source>
        <strain evidence="2 4">NEAU-QY2</strain>
    </source>
</reference>
<organism evidence="2 4">
    <name type="scientific">Plantactinospora sonchi</name>
    <dbReference type="NCBI Taxonomy" id="1544735"/>
    <lineage>
        <taxon>Bacteria</taxon>
        <taxon>Bacillati</taxon>
        <taxon>Actinomycetota</taxon>
        <taxon>Actinomycetes</taxon>
        <taxon>Micromonosporales</taxon>
        <taxon>Micromonosporaceae</taxon>
        <taxon>Plantactinospora</taxon>
    </lineage>
</organism>
<dbReference type="EMBL" id="JAZGQK010000037">
    <property type="protein sequence ID" value="MEE6263405.1"/>
    <property type="molecule type" value="Genomic_DNA"/>
</dbReference>
<evidence type="ECO:0000313" key="4">
    <source>
        <dbReference type="Proteomes" id="UP001332243"/>
    </source>
</evidence>
<comment type="caution">
    <text evidence="2">The sequence shown here is derived from an EMBL/GenBank/DDBJ whole genome shotgun (WGS) entry which is preliminary data.</text>
</comment>
<evidence type="ECO:0000313" key="2">
    <source>
        <dbReference type="EMBL" id="MEE6263405.1"/>
    </source>
</evidence>
<name>A0ABU7S3Z0_9ACTN</name>
<evidence type="ECO:0000313" key="3">
    <source>
        <dbReference type="EMBL" id="MEE6263697.1"/>
    </source>
</evidence>
<feature type="compositionally biased region" description="Basic residues" evidence="1">
    <location>
        <begin position="1"/>
        <end position="11"/>
    </location>
</feature>
<dbReference type="EMBL" id="JAZGQK010000041">
    <property type="protein sequence ID" value="MEE6263697.1"/>
    <property type="molecule type" value="Genomic_DNA"/>
</dbReference>
<keyword evidence="4" id="KW-1185">Reference proteome</keyword>
<dbReference type="Proteomes" id="UP001332243">
    <property type="component" value="Unassembled WGS sequence"/>
</dbReference>
<feature type="compositionally biased region" description="Gly residues" evidence="1">
    <location>
        <begin position="69"/>
        <end position="84"/>
    </location>
</feature>
<feature type="region of interest" description="Disordered" evidence="1">
    <location>
        <begin position="1"/>
        <end position="95"/>
    </location>
</feature>
<accession>A0ABU7S3Z0</accession>